<feature type="active site" description="Nucleophile" evidence="9 10">
    <location>
        <position position="397"/>
    </location>
</feature>
<dbReference type="SUPFAM" id="SSF50249">
    <property type="entry name" value="Nucleic acid-binding proteins"/>
    <property type="match status" value="1"/>
</dbReference>
<keyword evidence="14" id="KW-1185">Reference proteome</keyword>
<protein>
    <recommendedName>
        <fullName evidence="9">23S rRNA (uracil(1939)-C(5))-methyltransferase RlmD</fullName>
        <ecNumber evidence="9">2.1.1.190</ecNumber>
    </recommendedName>
    <alternativeName>
        <fullName evidence="9">23S rRNA(m5U1939)-methyltransferase</fullName>
    </alternativeName>
</protein>
<evidence type="ECO:0000256" key="1">
    <source>
        <dbReference type="ARBA" id="ARBA00022485"/>
    </source>
</evidence>
<dbReference type="PANTHER" id="PTHR11061:SF49">
    <property type="entry name" value="23S RRNA (URACIL(1939)-C(5))-METHYLTRANSFERASE RLMD"/>
    <property type="match status" value="1"/>
</dbReference>
<dbReference type="Gene3D" id="2.40.50.1070">
    <property type="match status" value="1"/>
</dbReference>
<comment type="similarity">
    <text evidence="9">Belongs to the class I-like SAM-binding methyltransferase superfamily. RNA M5U methyltransferase family. RlmD subfamily.</text>
</comment>
<dbReference type="InterPro" id="IPR030390">
    <property type="entry name" value="MeTrfase_TrmA_AS"/>
</dbReference>
<keyword evidence="2 9" id="KW-0698">rRNA processing</keyword>
<name>A0ABV8S2W1_9BURK</name>
<evidence type="ECO:0000256" key="2">
    <source>
        <dbReference type="ARBA" id="ARBA00022552"/>
    </source>
</evidence>
<dbReference type="SUPFAM" id="SSF53335">
    <property type="entry name" value="S-adenosyl-L-methionine-dependent methyltransferases"/>
    <property type="match status" value="1"/>
</dbReference>
<reference evidence="14" key="1">
    <citation type="journal article" date="2019" name="Int. J. Syst. Evol. Microbiol.">
        <title>The Global Catalogue of Microorganisms (GCM) 10K type strain sequencing project: providing services to taxonomists for standard genome sequencing and annotation.</title>
        <authorList>
            <consortium name="The Broad Institute Genomics Platform"/>
            <consortium name="The Broad Institute Genome Sequencing Center for Infectious Disease"/>
            <person name="Wu L."/>
            <person name="Ma J."/>
        </authorList>
    </citation>
    <scope>NUCLEOTIDE SEQUENCE [LARGE SCALE GENOMIC DNA]</scope>
    <source>
        <strain evidence="14">CGMCC 1.19029</strain>
    </source>
</reference>
<dbReference type="Proteomes" id="UP001595756">
    <property type="component" value="Unassembled WGS sequence"/>
</dbReference>
<dbReference type="NCBIfam" id="NF009639">
    <property type="entry name" value="PRK13168.1"/>
    <property type="match status" value="1"/>
</dbReference>
<feature type="binding site" evidence="9">
    <location>
        <position position="346"/>
    </location>
    <ligand>
        <name>S-adenosyl-L-methionine</name>
        <dbReference type="ChEBI" id="CHEBI:59789"/>
    </ligand>
</feature>
<dbReference type="Pfam" id="PF01938">
    <property type="entry name" value="TRAM"/>
    <property type="match status" value="1"/>
</dbReference>
<dbReference type="InterPro" id="IPR001566">
    <property type="entry name" value="23S_rRNA_MeTrfase_RlmD"/>
</dbReference>
<feature type="binding site" evidence="9">
    <location>
        <position position="71"/>
    </location>
    <ligand>
        <name>[4Fe-4S] cluster</name>
        <dbReference type="ChEBI" id="CHEBI:49883"/>
    </ligand>
</feature>
<evidence type="ECO:0000256" key="8">
    <source>
        <dbReference type="ARBA" id="ARBA00023014"/>
    </source>
</evidence>
<dbReference type="HAMAP" id="MF_01010">
    <property type="entry name" value="23SrRNA_methyltr_RlmD"/>
    <property type="match status" value="1"/>
</dbReference>
<dbReference type="Pfam" id="PF05958">
    <property type="entry name" value="tRNA_U5-meth_tr"/>
    <property type="match status" value="1"/>
</dbReference>
<comment type="catalytic activity">
    <reaction evidence="9">
        <text>uridine(1939) in 23S rRNA + S-adenosyl-L-methionine = 5-methyluridine(1939) in 23S rRNA + S-adenosyl-L-homocysteine + H(+)</text>
        <dbReference type="Rhea" id="RHEA:42908"/>
        <dbReference type="Rhea" id="RHEA-COMP:10278"/>
        <dbReference type="Rhea" id="RHEA-COMP:10279"/>
        <dbReference type="ChEBI" id="CHEBI:15378"/>
        <dbReference type="ChEBI" id="CHEBI:57856"/>
        <dbReference type="ChEBI" id="CHEBI:59789"/>
        <dbReference type="ChEBI" id="CHEBI:65315"/>
        <dbReference type="ChEBI" id="CHEBI:74447"/>
        <dbReference type="EC" id="2.1.1.190"/>
    </reaction>
</comment>
<feature type="binding site" evidence="9 10">
    <location>
        <position position="367"/>
    </location>
    <ligand>
        <name>S-adenosyl-L-methionine</name>
        <dbReference type="ChEBI" id="CHEBI:59789"/>
    </ligand>
</feature>
<dbReference type="Gene3D" id="3.40.50.150">
    <property type="entry name" value="Vaccinia Virus protein VP39"/>
    <property type="match status" value="1"/>
</dbReference>
<gene>
    <name evidence="9 13" type="primary">rlmD</name>
    <name evidence="13" type="ORF">ACFO0J_15520</name>
</gene>
<feature type="active site" evidence="11">
    <location>
        <position position="397"/>
    </location>
</feature>
<evidence type="ECO:0000256" key="11">
    <source>
        <dbReference type="PROSITE-ProRule" id="PRU10015"/>
    </source>
</evidence>
<evidence type="ECO:0000256" key="3">
    <source>
        <dbReference type="ARBA" id="ARBA00022603"/>
    </source>
</evidence>
<dbReference type="InterPro" id="IPR030391">
    <property type="entry name" value="MeTrfase_TrmA_CS"/>
</dbReference>
<dbReference type="InterPro" id="IPR029063">
    <property type="entry name" value="SAM-dependent_MTases_sf"/>
</dbReference>
<feature type="binding site" evidence="9 10">
    <location>
        <position position="297"/>
    </location>
    <ligand>
        <name>S-adenosyl-L-methionine</name>
        <dbReference type="ChEBI" id="CHEBI:59789"/>
    </ligand>
</feature>
<comment type="caution">
    <text evidence="13">The sequence shown here is derived from an EMBL/GenBank/DDBJ whole genome shotgun (WGS) entry which is preliminary data.</text>
</comment>
<dbReference type="CDD" id="cd02440">
    <property type="entry name" value="AdoMet_MTases"/>
    <property type="match status" value="1"/>
</dbReference>
<dbReference type="Gene3D" id="2.40.50.140">
    <property type="entry name" value="Nucleic acid-binding proteins"/>
    <property type="match status" value="1"/>
</dbReference>
<dbReference type="GO" id="GO:0008168">
    <property type="term" value="F:methyltransferase activity"/>
    <property type="evidence" value="ECO:0007669"/>
    <property type="project" value="UniProtKB-KW"/>
</dbReference>
<organism evidence="13 14">
    <name type="scientific">Castellaniella hirudinis</name>
    <dbReference type="NCBI Taxonomy" id="1144617"/>
    <lineage>
        <taxon>Bacteria</taxon>
        <taxon>Pseudomonadati</taxon>
        <taxon>Pseudomonadota</taxon>
        <taxon>Betaproteobacteria</taxon>
        <taxon>Burkholderiales</taxon>
        <taxon>Alcaligenaceae</taxon>
        <taxon>Castellaniella</taxon>
    </lineage>
</organism>
<keyword evidence="5 9" id="KW-0949">S-adenosyl-L-methionine</keyword>
<sequence>MVEPILLTLDIESLDLEGQGIAHHEGKVVFTEGALPGERVLARVKRRKPSFDKAKVERVLRPSSQRTQPPCPHFGVCGGCAMQHLEPAAQMAVKQRSLEDALEHIGKVKPQQILPALQGPTFGYRHRARLSVRLVQKKGGMLVGFRERGSSYVADMQTCLVLPPHVSALLMPLRTLIGGLSRPDRMPQIEVAVGDESTVFCLRHLEPLTPDDLERLRAFGVQHRIDWWLQPKGPETAHPLDPDRADVLAYALPAYGLRMHYRPADFTQVNPYINQALIARSLTLLDVQPGDRVADLFCGLGNFSLPLATQGRAVVGIEGSATLVARAREDAARQGLADKAEFTELNLFEVDTDWLRGLGHFDRMLIDPPREGALAVAQALAALAPDERPRRIVYVSCNPATLARDAGMLCHVGGWTLKAAGAVNMFPHTGHVESIAVFEP</sequence>
<dbReference type="PROSITE" id="PS01231">
    <property type="entry name" value="TRMA_2"/>
    <property type="match status" value="1"/>
</dbReference>
<dbReference type="GO" id="GO:0032259">
    <property type="term" value="P:methylation"/>
    <property type="evidence" value="ECO:0007669"/>
    <property type="project" value="UniProtKB-KW"/>
</dbReference>
<evidence type="ECO:0000259" key="12">
    <source>
        <dbReference type="PROSITE" id="PS50926"/>
    </source>
</evidence>
<keyword evidence="8 9" id="KW-0411">Iron-sulfur</keyword>
<dbReference type="PROSITE" id="PS01230">
    <property type="entry name" value="TRMA_1"/>
    <property type="match status" value="1"/>
</dbReference>
<evidence type="ECO:0000256" key="7">
    <source>
        <dbReference type="ARBA" id="ARBA00023004"/>
    </source>
</evidence>
<keyword evidence="4 9" id="KW-0808">Transferase</keyword>
<feature type="binding site" evidence="9">
    <location>
        <position position="80"/>
    </location>
    <ligand>
        <name>[4Fe-4S] cluster</name>
        <dbReference type="ChEBI" id="CHEBI:49883"/>
    </ligand>
</feature>
<evidence type="ECO:0000256" key="6">
    <source>
        <dbReference type="ARBA" id="ARBA00022723"/>
    </source>
</evidence>
<feature type="binding site" evidence="9">
    <location>
        <position position="77"/>
    </location>
    <ligand>
        <name>[4Fe-4S] cluster</name>
        <dbReference type="ChEBI" id="CHEBI:49883"/>
    </ligand>
</feature>
<dbReference type="PROSITE" id="PS50926">
    <property type="entry name" value="TRAM"/>
    <property type="match status" value="1"/>
</dbReference>
<dbReference type="NCBIfam" id="TIGR00479">
    <property type="entry name" value="rumA"/>
    <property type="match status" value="1"/>
</dbReference>
<feature type="binding site" evidence="9">
    <location>
        <position position="302"/>
    </location>
    <ligand>
        <name>S-adenosyl-L-methionine</name>
        <dbReference type="ChEBI" id="CHEBI:59789"/>
    </ligand>
</feature>
<feature type="binding site" evidence="9">
    <location>
        <position position="159"/>
    </location>
    <ligand>
        <name>[4Fe-4S] cluster</name>
        <dbReference type="ChEBI" id="CHEBI:49883"/>
    </ligand>
</feature>
<evidence type="ECO:0000313" key="14">
    <source>
        <dbReference type="Proteomes" id="UP001595756"/>
    </source>
</evidence>
<keyword evidence="1 9" id="KW-0004">4Fe-4S</keyword>
<feature type="binding site" evidence="9 10">
    <location>
        <position position="268"/>
    </location>
    <ligand>
        <name>S-adenosyl-L-methionine</name>
        <dbReference type="ChEBI" id="CHEBI:59789"/>
    </ligand>
</feature>
<dbReference type="RefSeq" id="WP_376813984.1">
    <property type="nucleotide sequence ID" value="NZ_JBHSDY010000010.1"/>
</dbReference>
<keyword evidence="3 9" id="KW-0489">Methyltransferase</keyword>
<dbReference type="PANTHER" id="PTHR11061">
    <property type="entry name" value="RNA M5U METHYLTRANSFERASE"/>
    <property type="match status" value="1"/>
</dbReference>
<accession>A0ABV8S2W1</accession>
<dbReference type="PROSITE" id="PS51687">
    <property type="entry name" value="SAM_MT_RNA_M5U"/>
    <property type="match status" value="1"/>
</dbReference>
<comment type="function">
    <text evidence="9">Catalyzes the formation of 5-methyl-uridine at position 1939 (m5U1939) in 23S rRNA.</text>
</comment>
<dbReference type="InterPro" id="IPR012340">
    <property type="entry name" value="NA-bd_OB-fold"/>
</dbReference>
<dbReference type="EMBL" id="JBHSDY010000010">
    <property type="protein sequence ID" value="MFC4299452.1"/>
    <property type="molecule type" value="Genomic_DNA"/>
</dbReference>
<feature type="domain" description="TRAM" evidence="12">
    <location>
        <begin position="1"/>
        <end position="58"/>
    </location>
</feature>
<keyword evidence="7 9" id="KW-0408">Iron</keyword>
<proteinExistence type="inferred from homology"/>
<evidence type="ECO:0000256" key="9">
    <source>
        <dbReference type="HAMAP-Rule" id="MF_01010"/>
    </source>
</evidence>
<keyword evidence="6 9" id="KW-0479">Metal-binding</keyword>
<evidence type="ECO:0000256" key="5">
    <source>
        <dbReference type="ARBA" id="ARBA00022691"/>
    </source>
</evidence>
<evidence type="ECO:0000256" key="10">
    <source>
        <dbReference type="PROSITE-ProRule" id="PRU01024"/>
    </source>
</evidence>
<feature type="binding site" evidence="9 10">
    <location>
        <position position="318"/>
    </location>
    <ligand>
        <name>S-adenosyl-L-methionine</name>
        <dbReference type="ChEBI" id="CHEBI:59789"/>
    </ligand>
</feature>
<evidence type="ECO:0000313" key="13">
    <source>
        <dbReference type="EMBL" id="MFC4299452.1"/>
    </source>
</evidence>
<evidence type="ECO:0000256" key="4">
    <source>
        <dbReference type="ARBA" id="ARBA00022679"/>
    </source>
</evidence>
<dbReference type="InterPro" id="IPR010280">
    <property type="entry name" value="U5_MeTrfase_fam"/>
</dbReference>
<dbReference type="EC" id="2.1.1.190" evidence="9"/>
<dbReference type="InterPro" id="IPR002792">
    <property type="entry name" value="TRAM_dom"/>
</dbReference>